<dbReference type="SUPFAM" id="SSF88659">
    <property type="entry name" value="Sigma3 and sigma4 domains of RNA polymerase sigma factors"/>
    <property type="match status" value="1"/>
</dbReference>
<keyword evidence="2" id="KW-0731">Sigma factor</keyword>
<evidence type="ECO:0000313" key="6">
    <source>
        <dbReference type="EMBL" id="NDJ18002.1"/>
    </source>
</evidence>
<dbReference type="AlphaFoldDB" id="A0A8J8CN37"/>
<dbReference type="InterPro" id="IPR013324">
    <property type="entry name" value="RNA_pol_sigma_r3/r4-like"/>
</dbReference>
<evidence type="ECO:0000313" key="7">
    <source>
        <dbReference type="Proteomes" id="UP000646053"/>
    </source>
</evidence>
<keyword evidence="7" id="KW-1185">Reference proteome</keyword>
<reference evidence="6" key="1">
    <citation type="submission" date="2019-12" db="EMBL/GenBank/DDBJ databases">
        <title>High-Quality draft genome sequences of three cyanobacteria isolated from the limestone walls of the Old Cathedral of Coimbra.</title>
        <authorList>
            <person name="Tiago I."/>
            <person name="Soares F."/>
            <person name="Portugal A."/>
        </authorList>
    </citation>
    <scope>NUCLEOTIDE SEQUENCE</scope>
    <source>
        <strain evidence="6">A</strain>
    </source>
</reference>
<evidence type="ECO:0000259" key="5">
    <source>
        <dbReference type="Pfam" id="PF04545"/>
    </source>
</evidence>
<proteinExistence type="predicted"/>
<organism evidence="6 7">
    <name type="scientific">Myxacorys almedinensis A</name>
    <dbReference type="NCBI Taxonomy" id="2690445"/>
    <lineage>
        <taxon>Bacteria</taxon>
        <taxon>Bacillati</taxon>
        <taxon>Cyanobacteriota</taxon>
        <taxon>Cyanophyceae</taxon>
        <taxon>Leptolyngbyales</taxon>
        <taxon>Leptolyngbyaceae</taxon>
        <taxon>Myxacorys</taxon>
        <taxon>Myxacorys almedinensis</taxon>
    </lineage>
</organism>
<evidence type="ECO:0000256" key="1">
    <source>
        <dbReference type="ARBA" id="ARBA00023015"/>
    </source>
</evidence>
<dbReference type="Pfam" id="PF04545">
    <property type="entry name" value="Sigma70_r4"/>
    <property type="match status" value="1"/>
</dbReference>
<evidence type="ECO:0000256" key="2">
    <source>
        <dbReference type="ARBA" id="ARBA00023082"/>
    </source>
</evidence>
<dbReference type="Gene3D" id="1.10.10.60">
    <property type="entry name" value="Homeodomain-like"/>
    <property type="match status" value="1"/>
</dbReference>
<dbReference type="NCBIfam" id="TIGR02937">
    <property type="entry name" value="sigma70-ECF"/>
    <property type="match status" value="1"/>
</dbReference>
<dbReference type="PANTHER" id="PTHR30385">
    <property type="entry name" value="SIGMA FACTOR F FLAGELLAR"/>
    <property type="match status" value="1"/>
</dbReference>
<keyword evidence="4" id="KW-0804">Transcription</keyword>
<dbReference type="RefSeq" id="WP_162423522.1">
    <property type="nucleotide sequence ID" value="NZ_WVIE01000012.1"/>
</dbReference>
<feature type="domain" description="RNA polymerase sigma-70 region 4" evidence="5">
    <location>
        <begin position="309"/>
        <end position="349"/>
    </location>
</feature>
<accession>A0A8J8CN37</accession>
<protein>
    <submittedName>
        <fullName evidence="6">Sigma-70 family RNA polymerase sigma factor</fullName>
    </submittedName>
</protein>
<dbReference type="InterPro" id="IPR014284">
    <property type="entry name" value="RNA_pol_sigma-70_dom"/>
</dbReference>
<dbReference type="EMBL" id="WVIE01000012">
    <property type="protein sequence ID" value="NDJ18002.1"/>
    <property type="molecule type" value="Genomic_DNA"/>
</dbReference>
<dbReference type="GO" id="GO:0006352">
    <property type="term" value="P:DNA-templated transcription initiation"/>
    <property type="evidence" value="ECO:0007669"/>
    <property type="project" value="InterPro"/>
</dbReference>
<evidence type="ECO:0000256" key="3">
    <source>
        <dbReference type="ARBA" id="ARBA00023125"/>
    </source>
</evidence>
<dbReference type="InterPro" id="IPR007630">
    <property type="entry name" value="RNA_pol_sigma70_r4"/>
</dbReference>
<dbReference type="GO" id="GO:0003677">
    <property type="term" value="F:DNA binding"/>
    <property type="evidence" value="ECO:0007669"/>
    <property type="project" value="UniProtKB-KW"/>
</dbReference>
<dbReference type="Proteomes" id="UP000646053">
    <property type="component" value="Unassembled WGS sequence"/>
</dbReference>
<dbReference type="SUPFAM" id="SSF88946">
    <property type="entry name" value="Sigma2 domain of RNA polymerase sigma factors"/>
    <property type="match status" value="1"/>
</dbReference>
<comment type="caution">
    <text evidence="6">The sequence shown here is derived from an EMBL/GenBank/DDBJ whole genome shotgun (WGS) entry which is preliminary data.</text>
</comment>
<evidence type="ECO:0000256" key="4">
    <source>
        <dbReference type="ARBA" id="ARBA00023163"/>
    </source>
</evidence>
<dbReference type="PANTHER" id="PTHR30385:SF7">
    <property type="entry name" value="RNA POLYMERASE SIGMA FACTOR FLIA"/>
    <property type="match status" value="1"/>
</dbReference>
<keyword evidence="3" id="KW-0238">DNA-binding</keyword>
<name>A0A8J8CN37_9CYAN</name>
<dbReference type="InterPro" id="IPR013325">
    <property type="entry name" value="RNA_pol_sigma_r2"/>
</dbReference>
<sequence length="404" mass="45317">MRPRQSLLDLFSTFLQFESDSAKGWLVDARLRRHMQAHLDQAPMPEPSETFWALYWHKQWQTETATLATGHLAAYLQEVCYWSARKLALNLTTGQSLADFFQIAIAKLDRVLKGFNPQHSAGLRSYASLAFSNIIKDSLRLRQEVDICTDWALLHKLSHKRFVESLRTYGLNADTIAAYTAIWEAFKLLYAPTDGKIRKLSKPDAAAFAAIAQVYNRDRITTVGASATAATPALTEQWLTTCGKAARSFLYPLLVSADASASGQESGELLDDFEFTFQESSLGVVIAEEDAKQRDEQRSQLNAVLLRSLVKLDVQSQRLLQLYYGQGLTQQDIAKQLETKQYTVSRRLTSLRQGLLDGLGDWSQTTLHNPLDSNVLNAMSAILEDWLKVHYSHPDLPSSAEASL</sequence>
<keyword evidence="1" id="KW-0805">Transcription regulation</keyword>
<dbReference type="GO" id="GO:0016987">
    <property type="term" value="F:sigma factor activity"/>
    <property type="evidence" value="ECO:0007669"/>
    <property type="project" value="UniProtKB-KW"/>
</dbReference>
<gene>
    <name evidence="6" type="ORF">GS601_12000</name>
</gene>